<gene>
    <name evidence="2" type="primary">yunB</name>
    <name evidence="2" type="ORF">IAD49_05405</name>
</gene>
<dbReference type="NCBIfam" id="TIGR02832">
    <property type="entry name" value="spo_yunB"/>
    <property type="match status" value="1"/>
</dbReference>
<keyword evidence="1" id="KW-0812">Transmembrane</keyword>
<comment type="caution">
    <text evidence="2">The sequence shown here is derived from an EMBL/GenBank/DDBJ whole genome shotgun (WGS) entry which is preliminary data.</text>
</comment>
<dbReference type="EMBL" id="DVML01000032">
    <property type="protein sequence ID" value="HIU23000.1"/>
    <property type="molecule type" value="Genomic_DNA"/>
</dbReference>
<evidence type="ECO:0000313" key="3">
    <source>
        <dbReference type="Proteomes" id="UP000824087"/>
    </source>
</evidence>
<dbReference type="AlphaFoldDB" id="A0A9D1L3R3"/>
<name>A0A9D1L3R3_9BACT</name>
<keyword evidence="1" id="KW-0472">Membrane</keyword>
<protein>
    <submittedName>
        <fullName evidence="2">Sporulation protein YunB</fullName>
    </submittedName>
</protein>
<accession>A0A9D1L3R3</accession>
<keyword evidence="1" id="KW-1133">Transmembrane helix</keyword>
<dbReference type="PIRSF" id="PIRSF021383">
    <property type="entry name" value="YunB"/>
    <property type="match status" value="1"/>
</dbReference>
<dbReference type="Proteomes" id="UP000824087">
    <property type="component" value="Unassembled WGS sequence"/>
</dbReference>
<organism evidence="2 3">
    <name type="scientific">Candidatus Fimihabitans intestinipullorum</name>
    <dbReference type="NCBI Taxonomy" id="2840820"/>
    <lineage>
        <taxon>Bacteria</taxon>
        <taxon>Bacillati</taxon>
        <taxon>Mycoplasmatota</taxon>
        <taxon>Mycoplasmatota incertae sedis</taxon>
        <taxon>Candidatus Fimihabitans</taxon>
    </lineage>
</organism>
<proteinExistence type="predicted"/>
<evidence type="ECO:0000256" key="1">
    <source>
        <dbReference type="SAM" id="Phobius"/>
    </source>
</evidence>
<dbReference type="Pfam" id="PF09560">
    <property type="entry name" value="Spore_YunB"/>
    <property type="match status" value="1"/>
</dbReference>
<dbReference type="InterPro" id="IPR014197">
    <property type="entry name" value="Sporulation_prot_YunB"/>
</dbReference>
<reference evidence="2" key="2">
    <citation type="journal article" date="2021" name="PeerJ">
        <title>Extensive microbial diversity within the chicken gut microbiome revealed by metagenomics and culture.</title>
        <authorList>
            <person name="Gilroy R."/>
            <person name="Ravi A."/>
            <person name="Getino M."/>
            <person name="Pursley I."/>
            <person name="Horton D.L."/>
            <person name="Alikhan N.F."/>
            <person name="Baker D."/>
            <person name="Gharbi K."/>
            <person name="Hall N."/>
            <person name="Watson M."/>
            <person name="Adriaenssens E.M."/>
            <person name="Foster-Nyarko E."/>
            <person name="Jarju S."/>
            <person name="Secka A."/>
            <person name="Antonio M."/>
            <person name="Oren A."/>
            <person name="Chaudhuri R.R."/>
            <person name="La Ragione R."/>
            <person name="Hildebrand F."/>
            <person name="Pallen M.J."/>
        </authorList>
    </citation>
    <scope>NUCLEOTIDE SEQUENCE</scope>
    <source>
        <strain evidence="2">CHK197-8231</strain>
    </source>
</reference>
<reference evidence="2" key="1">
    <citation type="submission" date="2020-10" db="EMBL/GenBank/DDBJ databases">
        <authorList>
            <person name="Gilroy R."/>
        </authorList>
    </citation>
    <scope>NUCLEOTIDE SEQUENCE</scope>
    <source>
        <strain evidence="2">CHK197-8231</strain>
    </source>
</reference>
<sequence>MRRKVHLRKKHVLYHKKEFQWTRRKFVFFLIGTFILCVILIFIWIQHTVNPILLRYGESEIQKISKAIMNASVNQQVTENLDVDELFIISKNNDGEINTIDFDPVIVNRVLSMITANVQTNLKLLEDGKIDEMDVGDVLSNYDQEKLREGVVYQIPSGVVFGNSLLANLGPKIPVRLNLYGDISSEIQTTITNYGINNAMLEASVVMTLEERVILPFVSKQIKIESRIPIAMKLIRGNIPEYYFNGIDNNSPSITVPNN</sequence>
<feature type="transmembrane region" description="Helical" evidence="1">
    <location>
        <begin position="26"/>
        <end position="45"/>
    </location>
</feature>
<evidence type="ECO:0000313" key="2">
    <source>
        <dbReference type="EMBL" id="HIU23000.1"/>
    </source>
</evidence>